<sequence>MPLQGPWKASAVQFWNLLVRFFVTIKGTRALPRHLLVSQICSDYTNSALEKLPFGVSTPKRESEKGYPVEETESSYKKRMTTGRYRCERDPDCYFSEVDKKCRSAIIPEGSTHYFGTVGTLSVGDKLKYRSAAMFGTKD</sequence>
<reference evidence="2" key="1">
    <citation type="submission" date="2014-11" db="EMBL/GenBank/DDBJ databases">
        <authorList>
            <person name="Otto D Thomas"/>
            <person name="Naeem Raeece"/>
        </authorList>
    </citation>
    <scope>NUCLEOTIDE SEQUENCE</scope>
</reference>
<dbReference type="EMBL" id="CDMZ01000584">
    <property type="protein sequence ID" value="CEM17442.1"/>
    <property type="molecule type" value="Genomic_DNA"/>
</dbReference>
<name>A0A0G4FRZ5_9ALVE</name>
<keyword evidence="1" id="KW-0732">Signal</keyword>
<dbReference type="VEuPathDB" id="CryptoDB:Cvel_3677"/>
<accession>A0A0G4FRZ5</accession>
<evidence type="ECO:0000256" key="1">
    <source>
        <dbReference type="SAM" id="SignalP"/>
    </source>
</evidence>
<evidence type="ECO:0000313" key="2">
    <source>
        <dbReference type="EMBL" id="CEM17442.1"/>
    </source>
</evidence>
<feature type="chain" id="PRO_5005189675" evidence="1">
    <location>
        <begin position="31"/>
        <end position="139"/>
    </location>
</feature>
<protein>
    <submittedName>
        <fullName evidence="2">Uncharacterized protein</fullName>
    </submittedName>
</protein>
<organism evidence="2">
    <name type="scientific">Chromera velia CCMP2878</name>
    <dbReference type="NCBI Taxonomy" id="1169474"/>
    <lineage>
        <taxon>Eukaryota</taxon>
        <taxon>Sar</taxon>
        <taxon>Alveolata</taxon>
        <taxon>Colpodellida</taxon>
        <taxon>Chromeraceae</taxon>
        <taxon>Chromera</taxon>
    </lineage>
</organism>
<proteinExistence type="predicted"/>
<gene>
    <name evidence="2" type="ORF">Cvel_3677</name>
</gene>
<dbReference type="AlphaFoldDB" id="A0A0G4FRZ5"/>
<feature type="signal peptide" evidence="1">
    <location>
        <begin position="1"/>
        <end position="30"/>
    </location>
</feature>